<dbReference type="InterPro" id="IPR043519">
    <property type="entry name" value="NT_sf"/>
</dbReference>
<feature type="domain" description="Polymerase beta nucleotidyltransferase" evidence="8">
    <location>
        <begin position="14"/>
        <end position="99"/>
    </location>
</feature>
<keyword evidence="7" id="KW-0460">Magnesium</keyword>
<reference evidence="9 10" key="1">
    <citation type="submission" date="2019-07" db="EMBL/GenBank/DDBJ databases">
        <authorList>
            <person name="Kim J."/>
        </authorList>
    </citation>
    <scope>NUCLEOTIDE SEQUENCE [LARGE SCALE GENOMIC DNA]</scope>
    <source>
        <strain evidence="9 10">MJ1a</strain>
    </source>
</reference>
<comment type="cofactor">
    <cofactor evidence="1">
        <name>Mg(2+)</name>
        <dbReference type="ChEBI" id="CHEBI:18420"/>
    </cofactor>
</comment>
<keyword evidence="5" id="KW-0547">Nucleotide-binding</keyword>
<proteinExistence type="predicted"/>
<dbReference type="AlphaFoldDB" id="A0A563U9G3"/>
<protein>
    <submittedName>
        <fullName evidence="9">DNA polymerase subunit beta</fullName>
    </submittedName>
</protein>
<evidence type="ECO:0000256" key="6">
    <source>
        <dbReference type="ARBA" id="ARBA00022840"/>
    </source>
</evidence>
<evidence type="ECO:0000256" key="5">
    <source>
        <dbReference type="ARBA" id="ARBA00022741"/>
    </source>
</evidence>
<keyword evidence="6" id="KW-0067">ATP-binding</keyword>
<keyword evidence="4" id="KW-0479">Metal-binding</keyword>
<dbReference type="Gene3D" id="3.30.460.10">
    <property type="entry name" value="Beta Polymerase, domain 2"/>
    <property type="match status" value="1"/>
</dbReference>
<keyword evidence="2" id="KW-0808">Transferase</keyword>
<dbReference type="EMBL" id="VOEI01000001">
    <property type="protein sequence ID" value="TWR27909.1"/>
    <property type="molecule type" value="Genomic_DNA"/>
</dbReference>
<keyword evidence="10" id="KW-1185">Reference proteome</keyword>
<sequence>MLQDSPIFQSQEFINLCEVHKIKELYAFGSLAKGTATDDSDVDLIVELYETDPVFKGKLLLSLYSKLESYFKKKVDLLTFDSIKNPILEEYIGTSKQIVYARELQES</sequence>
<keyword evidence="3" id="KW-0548">Nucleotidyltransferase</keyword>
<dbReference type="SUPFAM" id="SSF81301">
    <property type="entry name" value="Nucleotidyltransferase"/>
    <property type="match status" value="1"/>
</dbReference>
<evidence type="ECO:0000256" key="7">
    <source>
        <dbReference type="ARBA" id="ARBA00022842"/>
    </source>
</evidence>
<dbReference type="CDD" id="cd05403">
    <property type="entry name" value="NT_KNTase_like"/>
    <property type="match status" value="1"/>
</dbReference>
<name>A0A563U9G3_9SPHI</name>
<accession>A0A563U9G3</accession>
<dbReference type="OrthoDB" id="9793933at2"/>
<dbReference type="Pfam" id="PF18765">
    <property type="entry name" value="Polbeta"/>
    <property type="match status" value="1"/>
</dbReference>
<dbReference type="Proteomes" id="UP000318010">
    <property type="component" value="Unassembled WGS sequence"/>
</dbReference>
<organism evidence="9 10">
    <name type="scientific">Mucilaginibacter achroorhodeus</name>
    <dbReference type="NCBI Taxonomy" id="2599294"/>
    <lineage>
        <taxon>Bacteria</taxon>
        <taxon>Pseudomonadati</taxon>
        <taxon>Bacteroidota</taxon>
        <taxon>Sphingobacteriia</taxon>
        <taxon>Sphingobacteriales</taxon>
        <taxon>Sphingobacteriaceae</taxon>
        <taxon>Mucilaginibacter</taxon>
    </lineage>
</organism>
<evidence type="ECO:0000313" key="10">
    <source>
        <dbReference type="Proteomes" id="UP000318010"/>
    </source>
</evidence>
<evidence type="ECO:0000256" key="4">
    <source>
        <dbReference type="ARBA" id="ARBA00022723"/>
    </source>
</evidence>
<comment type="caution">
    <text evidence="9">The sequence shown here is derived from an EMBL/GenBank/DDBJ whole genome shotgun (WGS) entry which is preliminary data.</text>
</comment>
<dbReference type="InterPro" id="IPR041633">
    <property type="entry name" value="Polbeta"/>
</dbReference>
<evidence type="ECO:0000256" key="1">
    <source>
        <dbReference type="ARBA" id="ARBA00001946"/>
    </source>
</evidence>
<evidence type="ECO:0000256" key="2">
    <source>
        <dbReference type="ARBA" id="ARBA00022679"/>
    </source>
</evidence>
<evidence type="ECO:0000256" key="3">
    <source>
        <dbReference type="ARBA" id="ARBA00022695"/>
    </source>
</evidence>
<dbReference type="GO" id="GO:0016779">
    <property type="term" value="F:nucleotidyltransferase activity"/>
    <property type="evidence" value="ECO:0007669"/>
    <property type="project" value="UniProtKB-KW"/>
</dbReference>
<dbReference type="GO" id="GO:0005524">
    <property type="term" value="F:ATP binding"/>
    <property type="evidence" value="ECO:0007669"/>
    <property type="project" value="UniProtKB-KW"/>
</dbReference>
<dbReference type="RefSeq" id="WP_146268723.1">
    <property type="nucleotide sequence ID" value="NZ_VOEI01000001.1"/>
</dbReference>
<dbReference type="InterPro" id="IPR052038">
    <property type="entry name" value="Type-VII_TA_antitoxin"/>
</dbReference>
<dbReference type="PANTHER" id="PTHR33571:SF12">
    <property type="entry name" value="BSL3053 PROTEIN"/>
    <property type="match status" value="1"/>
</dbReference>
<dbReference type="PANTHER" id="PTHR33571">
    <property type="entry name" value="SSL8005 PROTEIN"/>
    <property type="match status" value="1"/>
</dbReference>
<gene>
    <name evidence="9" type="ORF">FPZ42_01455</name>
</gene>
<dbReference type="GO" id="GO:0046872">
    <property type="term" value="F:metal ion binding"/>
    <property type="evidence" value="ECO:0007669"/>
    <property type="project" value="UniProtKB-KW"/>
</dbReference>
<evidence type="ECO:0000259" key="8">
    <source>
        <dbReference type="Pfam" id="PF18765"/>
    </source>
</evidence>
<evidence type="ECO:0000313" key="9">
    <source>
        <dbReference type="EMBL" id="TWR27909.1"/>
    </source>
</evidence>